<evidence type="ECO:0000256" key="1">
    <source>
        <dbReference type="ARBA" id="ARBA00023242"/>
    </source>
</evidence>
<sequence>MARLTGRSRGCQTCIKRRIKCNEETPACYQCVSAGWDCPGPVEGVIFVDMSEGVRQKRTRHTSRPSNKKLQNTRKSNSSPDSTVTAPILDSVERGNLIFQASKLPTSYQPSRGDIFRDLYLANFISLQDASMHPWINHLPKLASSSTGHSELYGIRAATLALYAKLSHNQDLELEAAKWYSKGLDAQREQLPLAAKSQSYSPCIHKAVGAALMFSYFESVICTLPMGWMQHYAAAIKMFEIAGPENCQTGLMHMFFCSMRVAAFITALTEDQPSVFASILWCTVPFQQTEKTPFDKLVDILLQLPSCLPYRNEMRKTRNSHVTTSESLRRYLETTASHILSQLDEFWQENKDAIDPDYDQRLIQTITSHSSNKVDGQQSIPFTSPANAYFTSMYDAGRFITLGLLEAASLVPSLYNQAVIMHGASILSSAVYCETQGLFNGVSFSMVFPIKLVCLLSPSELQRSLAQDTLLKWGSERGLSGICKVAAPSYLDRSHG</sequence>
<organism evidence="4 5">
    <name type="scientific">Phialocephala subalpina</name>
    <dbReference type="NCBI Taxonomy" id="576137"/>
    <lineage>
        <taxon>Eukaryota</taxon>
        <taxon>Fungi</taxon>
        <taxon>Dikarya</taxon>
        <taxon>Ascomycota</taxon>
        <taxon>Pezizomycotina</taxon>
        <taxon>Leotiomycetes</taxon>
        <taxon>Helotiales</taxon>
        <taxon>Mollisiaceae</taxon>
        <taxon>Phialocephala</taxon>
        <taxon>Phialocephala fortinii species complex</taxon>
    </lineage>
</organism>
<evidence type="ECO:0000313" key="4">
    <source>
        <dbReference type="EMBL" id="CZR68650.1"/>
    </source>
</evidence>
<dbReference type="CDD" id="cd00067">
    <property type="entry name" value="GAL4"/>
    <property type="match status" value="1"/>
</dbReference>
<dbReference type="AlphaFoldDB" id="A0A1L7XUF8"/>
<accession>A0A1L7XUF8</accession>
<name>A0A1L7XUF8_9HELO</name>
<feature type="region of interest" description="Disordered" evidence="2">
    <location>
        <begin position="53"/>
        <end position="86"/>
    </location>
</feature>
<gene>
    <name evidence="4" type="ORF">PAC_18549</name>
</gene>
<dbReference type="PROSITE" id="PS50048">
    <property type="entry name" value="ZN2_CY6_FUNGAL_2"/>
    <property type="match status" value="1"/>
</dbReference>
<evidence type="ECO:0000313" key="5">
    <source>
        <dbReference type="Proteomes" id="UP000184330"/>
    </source>
</evidence>
<dbReference type="GO" id="GO:0000981">
    <property type="term" value="F:DNA-binding transcription factor activity, RNA polymerase II-specific"/>
    <property type="evidence" value="ECO:0007669"/>
    <property type="project" value="InterPro"/>
</dbReference>
<reference evidence="4 5" key="1">
    <citation type="submission" date="2016-03" db="EMBL/GenBank/DDBJ databases">
        <authorList>
            <person name="Ploux O."/>
        </authorList>
    </citation>
    <scope>NUCLEOTIDE SEQUENCE [LARGE SCALE GENOMIC DNA]</scope>
    <source>
        <strain evidence="4 5">UAMH 11012</strain>
    </source>
</reference>
<keyword evidence="5" id="KW-1185">Reference proteome</keyword>
<dbReference type="OrthoDB" id="3525185at2759"/>
<protein>
    <recommendedName>
        <fullName evidence="3">Zn(2)-C6 fungal-type domain-containing protein</fullName>
    </recommendedName>
</protein>
<feature type="compositionally biased region" description="Basic residues" evidence="2">
    <location>
        <begin position="56"/>
        <end position="67"/>
    </location>
</feature>
<feature type="compositionally biased region" description="Polar residues" evidence="2">
    <location>
        <begin position="68"/>
        <end position="85"/>
    </location>
</feature>
<feature type="domain" description="Zn(2)-C6 fungal-type" evidence="3">
    <location>
        <begin position="10"/>
        <end position="38"/>
    </location>
</feature>
<dbReference type="InterPro" id="IPR036864">
    <property type="entry name" value="Zn2-C6_fun-type_DNA-bd_sf"/>
</dbReference>
<evidence type="ECO:0000256" key="2">
    <source>
        <dbReference type="SAM" id="MobiDB-lite"/>
    </source>
</evidence>
<dbReference type="InterPro" id="IPR001138">
    <property type="entry name" value="Zn2Cys6_DnaBD"/>
</dbReference>
<dbReference type="SMART" id="SM00066">
    <property type="entry name" value="GAL4"/>
    <property type="match status" value="1"/>
</dbReference>
<dbReference type="Pfam" id="PF00172">
    <property type="entry name" value="Zn_clus"/>
    <property type="match status" value="1"/>
</dbReference>
<dbReference type="EMBL" id="FJOG01000058">
    <property type="protein sequence ID" value="CZR68650.1"/>
    <property type="molecule type" value="Genomic_DNA"/>
</dbReference>
<dbReference type="Gene3D" id="4.10.240.10">
    <property type="entry name" value="Zn(2)-C6 fungal-type DNA-binding domain"/>
    <property type="match status" value="1"/>
</dbReference>
<dbReference type="Proteomes" id="UP000184330">
    <property type="component" value="Unassembled WGS sequence"/>
</dbReference>
<evidence type="ECO:0000259" key="3">
    <source>
        <dbReference type="PROSITE" id="PS50048"/>
    </source>
</evidence>
<keyword evidence="1" id="KW-0539">Nucleus</keyword>
<proteinExistence type="predicted"/>
<dbReference type="SUPFAM" id="SSF57701">
    <property type="entry name" value="Zn2/Cys6 DNA-binding domain"/>
    <property type="match status" value="1"/>
</dbReference>
<dbReference type="PANTHER" id="PTHR38111">
    <property type="entry name" value="ZN(2)-C6 FUNGAL-TYPE DOMAIN-CONTAINING PROTEIN-RELATED"/>
    <property type="match status" value="1"/>
</dbReference>
<dbReference type="GO" id="GO:0008270">
    <property type="term" value="F:zinc ion binding"/>
    <property type="evidence" value="ECO:0007669"/>
    <property type="project" value="InterPro"/>
</dbReference>
<dbReference type="PANTHER" id="PTHR38111:SF11">
    <property type="entry name" value="TRANSCRIPTION FACTOR DOMAIN-CONTAINING PROTEIN-RELATED"/>
    <property type="match status" value="1"/>
</dbReference>
<dbReference type="InterPro" id="IPR053178">
    <property type="entry name" value="Osmoadaptation_assoc"/>
</dbReference>